<dbReference type="RefSeq" id="XP_033379890.1">
    <property type="nucleotide sequence ID" value="XM_033522751.1"/>
</dbReference>
<name>A0A6A5XFE6_9PLEO</name>
<feature type="region of interest" description="Disordered" evidence="1">
    <location>
        <begin position="40"/>
        <end position="62"/>
    </location>
</feature>
<sequence length="174" mass="19510">MSSGLALPCLAYAVLVHIHSHNLSLHCSADSLSPLVGQSISEKEDGIRSTPYSSKRDRKRRPQPHINITLSPQQQSLLFFLLSRTTIHSDRAQLHSKPTANNFLSNNHIQNIPRAIAQIVKTFSNLLNSYVPHHTPYRDNPQYTTNLLPTSNHSTLSIHSWPSTATIERKLAVH</sequence>
<dbReference type="AlphaFoldDB" id="A0A6A5XFE6"/>
<accession>A0A6A5XFE6</accession>
<gene>
    <name evidence="2" type="ORF">BU24DRAFT_283587</name>
</gene>
<evidence type="ECO:0000313" key="3">
    <source>
        <dbReference type="Proteomes" id="UP000799778"/>
    </source>
</evidence>
<organism evidence="2 3">
    <name type="scientific">Aaosphaeria arxii CBS 175.79</name>
    <dbReference type="NCBI Taxonomy" id="1450172"/>
    <lineage>
        <taxon>Eukaryota</taxon>
        <taxon>Fungi</taxon>
        <taxon>Dikarya</taxon>
        <taxon>Ascomycota</taxon>
        <taxon>Pezizomycotina</taxon>
        <taxon>Dothideomycetes</taxon>
        <taxon>Pleosporomycetidae</taxon>
        <taxon>Pleosporales</taxon>
        <taxon>Pleosporales incertae sedis</taxon>
        <taxon>Aaosphaeria</taxon>
    </lineage>
</organism>
<evidence type="ECO:0000313" key="2">
    <source>
        <dbReference type="EMBL" id="KAF2011551.1"/>
    </source>
</evidence>
<dbReference type="EMBL" id="ML978074">
    <property type="protein sequence ID" value="KAF2011551.1"/>
    <property type="molecule type" value="Genomic_DNA"/>
</dbReference>
<evidence type="ECO:0000256" key="1">
    <source>
        <dbReference type="SAM" id="MobiDB-lite"/>
    </source>
</evidence>
<reference evidence="2" key="1">
    <citation type="journal article" date="2020" name="Stud. Mycol.">
        <title>101 Dothideomycetes genomes: a test case for predicting lifestyles and emergence of pathogens.</title>
        <authorList>
            <person name="Haridas S."/>
            <person name="Albert R."/>
            <person name="Binder M."/>
            <person name="Bloem J."/>
            <person name="Labutti K."/>
            <person name="Salamov A."/>
            <person name="Andreopoulos B."/>
            <person name="Baker S."/>
            <person name="Barry K."/>
            <person name="Bills G."/>
            <person name="Bluhm B."/>
            <person name="Cannon C."/>
            <person name="Castanera R."/>
            <person name="Culley D."/>
            <person name="Daum C."/>
            <person name="Ezra D."/>
            <person name="Gonzalez J."/>
            <person name="Henrissat B."/>
            <person name="Kuo A."/>
            <person name="Liang C."/>
            <person name="Lipzen A."/>
            <person name="Lutzoni F."/>
            <person name="Magnuson J."/>
            <person name="Mondo S."/>
            <person name="Nolan M."/>
            <person name="Ohm R."/>
            <person name="Pangilinan J."/>
            <person name="Park H.-J."/>
            <person name="Ramirez L."/>
            <person name="Alfaro M."/>
            <person name="Sun H."/>
            <person name="Tritt A."/>
            <person name="Yoshinaga Y."/>
            <person name="Zwiers L.-H."/>
            <person name="Turgeon B."/>
            <person name="Goodwin S."/>
            <person name="Spatafora J."/>
            <person name="Crous P."/>
            <person name="Grigoriev I."/>
        </authorList>
    </citation>
    <scope>NUCLEOTIDE SEQUENCE</scope>
    <source>
        <strain evidence="2">CBS 175.79</strain>
    </source>
</reference>
<dbReference type="GeneID" id="54280148"/>
<dbReference type="Proteomes" id="UP000799778">
    <property type="component" value="Unassembled WGS sequence"/>
</dbReference>
<proteinExistence type="predicted"/>
<keyword evidence="3" id="KW-1185">Reference proteome</keyword>
<protein>
    <submittedName>
        <fullName evidence="2">Uncharacterized protein</fullName>
    </submittedName>
</protein>